<sequence length="138" mass="13868">GMASSSASADAPSKADGPKGHQPASAPGAARAQAAAASFEEDQLQWALGESLREGGAAVAAGGAGPAEGAGAADAAQVARGRIRVQLRENEELIQGLTERLDETQARVRAARRECEELEAALAARREGVGVGPASLLD</sequence>
<evidence type="ECO:0000256" key="1">
    <source>
        <dbReference type="SAM" id="Coils"/>
    </source>
</evidence>
<keyword evidence="1" id="KW-0175">Coiled coil</keyword>
<evidence type="ECO:0000313" key="3">
    <source>
        <dbReference type="EMBL" id="CAK0794425.1"/>
    </source>
</evidence>
<feature type="compositionally biased region" description="Low complexity" evidence="2">
    <location>
        <begin position="22"/>
        <end position="38"/>
    </location>
</feature>
<dbReference type="EMBL" id="CAUYUJ010001140">
    <property type="protein sequence ID" value="CAK0794425.1"/>
    <property type="molecule type" value="Genomic_DNA"/>
</dbReference>
<reference evidence="3" key="1">
    <citation type="submission" date="2023-10" db="EMBL/GenBank/DDBJ databases">
        <authorList>
            <person name="Chen Y."/>
            <person name="Shah S."/>
            <person name="Dougan E. K."/>
            <person name="Thang M."/>
            <person name="Chan C."/>
        </authorList>
    </citation>
    <scope>NUCLEOTIDE SEQUENCE [LARGE SCALE GENOMIC DNA]</scope>
</reference>
<feature type="coiled-coil region" evidence="1">
    <location>
        <begin position="87"/>
        <end position="128"/>
    </location>
</feature>
<gene>
    <name evidence="3" type="ORF">PCOR1329_LOCUS4421</name>
</gene>
<comment type="caution">
    <text evidence="3">The sequence shown here is derived from an EMBL/GenBank/DDBJ whole genome shotgun (WGS) entry which is preliminary data.</text>
</comment>
<evidence type="ECO:0000313" key="4">
    <source>
        <dbReference type="Proteomes" id="UP001189429"/>
    </source>
</evidence>
<dbReference type="Proteomes" id="UP001189429">
    <property type="component" value="Unassembled WGS sequence"/>
</dbReference>
<organism evidence="3 4">
    <name type="scientific">Prorocentrum cordatum</name>
    <dbReference type="NCBI Taxonomy" id="2364126"/>
    <lineage>
        <taxon>Eukaryota</taxon>
        <taxon>Sar</taxon>
        <taxon>Alveolata</taxon>
        <taxon>Dinophyceae</taxon>
        <taxon>Prorocentrales</taxon>
        <taxon>Prorocentraceae</taxon>
        <taxon>Prorocentrum</taxon>
    </lineage>
</organism>
<protein>
    <submittedName>
        <fullName evidence="3">Uncharacterized protein</fullName>
    </submittedName>
</protein>
<feature type="non-terminal residue" evidence="3">
    <location>
        <position position="1"/>
    </location>
</feature>
<accession>A0ABN9PMZ7</accession>
<feature type="compositionally biased region" description="Low complexity" evidence="2">
    <location>
        <begin position="1"/>
        <end position="15"/>
    </location>
</feature>
<feature type="region of interest" description="Disordered" evidence="2">
    <location>
        <begin position="1"/>
        <end position="40"/>
    </location>
</feature>
<proteinExistence type="predicted"/>
<keyword evidence="4" id="KW-1185">Reference proteome</keyword>
<name>A0ABN9PMZ7_9DINO</name>
<evidence type="ECO:0000256" key="2">
    <source>
        <dbReference type="SAM" id="MobiDB-lite"/>
    </source>
</evidence>